<name>A0A6P2BWJ9_9ACTN</name>
<evidence type="ECO:0000313" key="5">
    <source>
        <dbReference type="Proteomes" id="UP000460272"/>
    </source>
</evidence>
<dbReference type="SUPFAM" id="SSF55136">
    <property type="entry name" value="Probable bacterial effector-binding domain"/>
    <property type="match status" value="1"/>
</dbReference>
<gene>
    <name evidence="4" type="ORF">EAS64_23855</name>
</gene>
<dbReference type="EMBL" id="RPFW01000004">
    <property type="protein sequence ID" value="TVZ03434.1"/>
    <property type="molecule type" value="Genomic_DNA"/>
</dbReference>
<feature type="domain" description="HTH merR-type" evidence="3">
    <location>
        <begin position="5"/>
        <end position="75"/>
    </location>
</feature>
<dbReference type="CDD" id="cd01107">
    <property type="entry name" value="HTH_BmrR"/>
    <property type="match status" value="1"/>
</dbReference>
<dbReference type="InterPro" id="IPR009061">
    <property type="entry name" value="DNA-bd_dom_put_sf"/>
</dbReference>
<dbReference type="InterPro" id="IPR010499">
    <property type="entry name" value="AraC_E-bd"/>
</dbReference>
<dbReference type="InterPro" id="IPR029442">
    <property type="entry name" value="GyrI-like"/>
</dbReference>
<proteinExistence type="predicted"/>
<dbReference type="PANTHER" id="PTHR30204">
    <property type="entry name" value="REDOX-CYCLING DRUG-SENSING TRANSCRIPTIONAL ACTIVATOR SOXR"/>
    <property type="match status" value="1"/>
</dbReference>
<dbReference type="RefSeq" id="WP_145856197.1">
    <property type="nucleotide sequence ID" value="NZ_RPFW01000004.1"/>
</dbReference>
<keyword evidence="1" id="KW-0238">DNA-binding</keyword>
<keyword evidence="2" id="KW-0175">Coiled coil</keyword>
<evidence type="ECO:0000259" key="3">
    <source>
        <dbReference type="PROSITE" id="PS50937"/>
    </source>
</evidence>
<dbReference type="Gene3D" id="3.20.80.10">
    <property type="entry name" value="Regulatory factor, effector binding domain"/>
    <property type="match status" value="1"/>
</dbReference>
<keyword evidence="5" id="KW-1185">Reference proteome</keyword>
<accession>A0A6P2BWJ9</accession>
<dbReference type="Pfam" id="PF06445">
    <property type="entry name" value="GyrI-like"/>
    <property type="match status" value="1"/>
</dbReference>
<dbReference type="InterPro" id="IPR011256">
    <property type="entry name" value="Reg_factor_effector_dom_sf"/>
</dbReference>
<dbReference type="GO" id="GO:0003677">
    <property type="term" value="F:DNA binding"/>
    <property type="evidence" value="ECO:0007669"/>
    <property type="project" value="UniProtKB-KW"/>
</dbReference>
<organism evidence="4 5">
    <name type="scientific">Trebonia kvetii</name>
    <dbReference type="NCBI Taxonomy" id="2480626"/>
    <lineage>
        <taxon>Bacteria</taxon>
        <taxon>Bacillati</taxon>
        <taxon>Actinomycetota</taxon>
        <taxon>Actinomycetes</taxon>
        <taxon>Streptosporangiales</taxon>
        <taxon>Treboniaceae</taxon>
        <taxon>Trebonia</taxon>
    </lineage>
</organism>
<dbReference type="OrthoDB" id="7849865at2"/>
<dbReference type="InterPro" id="IPR047057">
    <property type="entry name" value="MerR_fam"/>
</dbReference>
<dbReference type="AlphaFoldDB" id="A0A6P2BWJ9"/>
<evidence type="ECO:0000256" key="2">
    <source>
        <dbReference type="SAM" id="Coils"/>
    </source>
</evidence>
<dbReference type="SUPFAM" id="SSF46955">
    <property type="entry name" value="Putative DNA-binding domain"/>
    <property type="match status" value="1"/>
</dbReference>
<dbReference type="Gene3D" id="1.10.1660.10">
    <property type="match status" value="1"/>
</dbReference>
<dbReference type="InterPro" id="IPR000551">
    <property type="entry name" value="MerR-type_HTH_dom"/>
</dbReference>
<dbReference type="SMART" id="SM00871">
    <property type="entry name" value="AraC_E_bind"/>
    <property type="match status" value="1"/>
</dbReference>
<dbReference type="SMART" id="SM00422">
    <property type="entry name" value="HTH_MERR"/>
    <property type="match status" value="1"/>
</dbReference>
<feature type="coiled-coil region" evidence="2">
    <location>
        <begin position="78"/>
        <end position="109"/>
    </location>
</feature>
<evidence type="ECO:0000256" key="1">
    <source>
        <dbReference type="ARBA" id="ARBA00023125"/>
    </source>
</evidence>
<dbReference type="Pfam" id="PF13411">
    <property type="entry name" value="MerR_1"/>
    <property type="match status" value="1"/>
</dbReference>
<comment type="caution">
    <text evidence="4">The sequence shown here is derived from an EMBL/GenBank/DDBJ whole genome shotgun (WGS) entry which is preliminary data.</text>
</comment>
<dbReference type="PANTHER" id="PTHR30204:SF97">
    <property type="entry name" value="MERR FAMILY REGULATORY PROTEIN"/>
    <property type="match status" value="1"/>
</dbReference>
<dbReference type="GO" id="GO:0003700">
    <property type="term" value="F:DNA-binding transcription factor activity"/>
    <property type="evidence" value="ECO:0007669"/>
    <property type="project" value="InterPro"/>
</dbReference>
<sequence length="284" mass="29989">MATTLLTIGEFSRMTHLSVKALRHYHDVGVLAPAAIDPSSGYRSYDTGQVASAQVIRRLRDLGMPLDSIAAVLSAPDVAQRNREIAAHLERMERQLEETQAAVSSLRALLSGVAPRPMIQFRTIPAVTALAIAEVVRGAEVVAWGAGVFAELEAALAATGLEPAGPFGALFPGEFFEITESEVTVFAPVVAAAPGQQGQPGLQGRHVSGRVHLREVGGIEAAVAMHPGPASETDRTYGAIGTVVAERAIGVDGPIREYYPDGFDPAGDYRTEICWPVFLTGLPG</sequence>
<dbReference type="Proteomes" id="UP000460272">
    <property type="component" value="Unassembled WGS sequence"/>
</dbReference>
<dbReference type="PROSITE" id="PS50937">
    <property type="entry name" value="HTH_MERR_2"/>
    <property type="match status" value="1"/>
</dbReference>
<evidence type="ECO:0000313" key="4">
    <source>
        <dbReference type="EMBL" id="TVZ03434.1"/>
    </source>
</evidence>
<reference evidence="4 5" key="1">
    <citation type="submission" date="2018-11" db="EMBL/GenBank/DDBJ databases">
        <title>Trebonia kvetii gen.nov., sp.nov., a novel acidophilic actinobacterium, and proposal of the new actinobacterial family Treboniaceae fam. nov.</title>
        <authorList>
            <person name="Rapoport D."/>
            <person name="Sagova-Mareckova M."/>
            <person name="Sedlacek I."/>
            <person name="Provaznik J."/>
            <person name="Kralova S."/>
            <person name="Pavlinic D."/>
            <person name="Benes V."/>
            <person name="Kopecky J."/>
        </authorList>
    </citation>
    <scope>NUCLEOTIDE SEQUENCE [LARGE SCALE GENOMIC DNA]</scope>
    <source>
        <strain evidence="4 5">15Tr583</strain>
    </source>
</reference>
<protein>
    <submittedName>
        <fullName evidence="4">MerR family transcriptional regulator</fullName>
    </submittedName>
</protein>